<name>A0A0L8I7X5_OCTBM</name>
<organism evidence="2">
    <name type="scientific">Octopus bimaculoides</name>
    <name type="common">California two-spotted octopus</name>
    <dbReference type="NCBI Taxonomy" id="37653"/>
    <lineage>
        <taxon>Eukaryota</taxon>
        <taxon>Metazoa</taxon>
        <taxon>Spiralia</taxon>
        <taxon>Lophotrochozoa</taxon>
        <taxon>Mollusca</taxon>
        <taxon>Cephalopoda</taxon>
        <taxon>Coleoidea</taxon>
        <taxon>Octopodiformes</taxon>
        <taxon>Octopoda</taxon>
        <taxon>Incirrata</taxon>
        <taxon>Octopodidae</taxon>
        <taxon>Octopus</taxon>
    </lineage>
</organism>
<accession>A0A0L8I7X5</accession>
<proteinExistence type="predicted"/>
<evidence type="ECO:0000313" key="2">
    <source>
        <dbReference type="EMBL" id="KOF97567.1"/>
    </source>
</evidence>
<feature type="region of interest" description="Disordered" evidence="1">
    <location>
        <begin position="148"/>
        <end position="206"/>
    </location>
</feature>
<gene>
    <name evidence="2" type="ORF">OCBIM_22029046mg</name>
</gene>
<evidence type="ECO:0000256" key="1">
    <source>
        <dbReference type="SAM" id="MobiDB-lite"/>
    </source>
</evidence>
<feature type="compositionally biased region" description="Low complexity" evidence="1">
    <location>
        <begin position="153"/>
        <end position="163"/>
    </location>
</feature>
<sequence length="206" mass="21930">MDGNGLGLLTGFLLSSPLNPPAHPCTFFRFPPHSWFPASIPLSSRCHDCRRRVLHWVLPRSIYKGRGKHSAPMCPNCPQMQQLGLLLSTTTPSLTSPPTATVLTTSSKSSWAARTVISSFLPSQLVAGTPVASRTAILSTKPARIGATIQGKSTSGGTPSTPTLHARLPRFLPSYYQPQLQSSPSSLPPPPGQSSPDLTGPPRTTT</sequence>
<protein>
    <submittedName>
        <fullName evidence="2">Uncharacterized protein</fullName>
    </submittedName>
</protein>
<reference evidence="2" key="1">
    <citation type="submission" date="2015-07" db="EMBL/GenBank/DDBJ databases">
        <title>MeaNS - Measles Nucleotide Surveillance Program.</title>
        <authorList>
            <person name="Tran T."/>
            <person name="Druce J."/>
        </authorList>
    </citation>
    <scope>NUCLEOTIDE SEQUENCE</scope>
    <source>
        <strain evidence="2">UCB-OBI-ISO-001</strain>
        <tissue evidence="2">Gonad</tissue>
    </source>
</reference>
<feature type="compositionally biased region" description="Low complexity" evidence="1">
    <location>
        <begin position="172"/>
        <end position="185"/>
    </location>
</feature>
<dbReference type="EMBL" id="KQ416282">
    <property type="protein sequence ID" value="KOF97567.1"/>
    <property type="molecule type" value="Genomic_DNA"/>
</dbReference>
<dbReference type="AlphaFoldDB" id="A0A0L8I7X5"/>